<dbReference type="SUPFAM" id="SSF46689">
    <property type="entry name" value="Homeodomain-like"/>
    <property type="match status" value="2"/>
</dbReference>
<evidence type="ECO:0000259" key="3">
    <source>
        <dbReference type="PROSITE" id="PS51253"/>
    </source>
</evidence>
<dbReference type="InterPro" id="IPR006600">
    <property type="entry name" value="HTH_CenpB_DNA-bd_dom"/>
</dbReference>
<dbReference type="InterPro" id="IPR009057">
    <property type="entry name" value="Homeodomain-like_sf"/>
</dbReference>
<comment type="caution">
    <text evidence="4">The sequence shown here is derived from an EMBL/GenBank/DDBJ whole genome shotgun (WGS) entry which is preliminary data.</text>
</comment>
<name>A0AA36GY02_CYLNA</name>
<dbReference type="PROSITE" id="PS51253">
    <property type="entry name" value="HTH_CENPB"/>
    <property type="match status" value="1"/>
</dbReference>
<comment type="subcellular location">
    <subcellularLocation>
        <location evidence="1">Nucleus</location>
    </subcellularLocation>
</comment>
<gene>
    <name evidence="4" type="ORF">CYNAS_LOCUS12443</name>
</gene>
<dbReference type="Pfam" id="PF09607">
    <property type="entry name" value="BrkDBD"/>
    <property type="match status" value="1"/>
</dbReference>
<dbReference type="InterPro" id="IPR018586">
    <property type="entry name" value="Brinker_DNA-bd"/>
</dbReference>
<feature type="domain" description="HTH CENPB-type" evidence="3">
    <location>
        <begin position="66"/>
        <end position="137"/>
    </location>
</feature>
<dbReference type="Pfam" id="PF03221">
    <property type="entry name" value="HTH_Tnp_Tc5"/>
    <property type="match status" value="1"/>
</dbReference>
<sequence>MVQLRRRTYTAAFKLTVVTYATSINLETGEENGNRAAAKEFGVDESLVRRWKKNANVLQAMDENKRANRFKRPQWPELEERVKEWVLEQRAEKRKVSTISIRLEAKRLADDMGIVDFNGGSSWCYNFMRRADLSMRASTSVGQHLPTNADELVASFRSFVKAKITTILAKDIGNMDEVPVTFDMPRRYTVDIRGTQDYQSTDLGNERTNFTVVLGVTADGGICPPMVIFEKKKRPQRHSIRSHCEGKRSRVDERRIAI</sequence>
<dbReference type="GO" id="GO:0005634">
    <property type="term" value="C:nucleus"/>
    <property type="evidence" value="ECO:0007669"/>
    <property type="project" value="UniProtKB-SubCell"/>
</dbReference>
<proteinExistence type="predicted"/>
<dbReference type="PANTHER" id="PTHR19303:SF74">
    <property type="entry name" value="POGO TRANSPOSABLE ELEMENT WITH KRAB DOMAIN"/>
    <property type="match status" value="1"/>
</dbReference>
<evidence type="ECO:0000256" key="1">
    <source>
        <dbReference type="ARBA" id="ARBA00004123"/>
    </source>
</evidence>
<dbReference type="AlphaFoldDB" id="A0AA36GY02"/>
<dbReference type="SMART" id="SM00674">
    <property type="entry name" value="CENPB"/>
    <property type="match status" value="1"/>
</dbReference>
<dbReference type="EMBL" id="CATQJL010000223">
    <property type="protein sequence ID" value="CAJ0600460.1"/>
    <property type="molecule type" value="Genomic_DNA"/>
</dbReference>
<reference evidence="4" key="1">
    <citation type="submission" date="2023-07" db="EMBL/GenBank/DDBJ databases">
        <authorList>
            <consortium name="CYATHOMIX"/>
        </authorList>
    </citation>
    <scope>NUCLEOTIDE SEQUENCE</scope>
    <source>
        <strain evidence="4">N/A</strain>
    </source>
</reference>
<evidence type="ECO:0000256" key="2">
    <source>
        <dbReference type="ARBA" id="ARBA00023125"/>
    </source>
</evidence>
<dbReference type="Proteomes" id="UP001176961">
    <property type="component" value="Unassembled WGS sequence"/>
</dbReference>
<dbReference type="PANTHER" id="PTHR19303">
    <property type="entry name" value="TRANSPOSON"/>
    <property type="match status" value="1"/>
</dbReference>
<dbReference type="Gene3D" id="1.10.10.60">
    <property type="entry name" value="Homeodomain-like"/>
    <property type="match status" value="2"/>
</dbReference>
<dbReference type="InterPro" id="IPR050863">
    <property type="entry name" value="CenT-Element_Derived"/>
</dbReference>
<keyword evidence="5" id="KW-1185">Reference proteome</keyword>
<evidence type="ECO:0000313" key="5">
    <source>
        <dbReference type="Proteomes" id="UP001176961"/>
    </source>
</evidence>
<protein>
    <recommendedName>
        <fullName evidence="3">HTH CENPB-type domain-containing protein</fullName>
    </recommendedName>
</protein>
<accession>A0AA36GY02</accession>
<organism evidence="4 5">
    <name type="scientific">Cylicocyclus nassatus</name>
    <name type="common">Nematode worm</name>
    <dbReference type="NCBI Taxonomy" id="53992"/>
    <lineage>
        <taxon>Eukaryota</taxon>
        <taxon>Metazoa</taxon>
        <taxon>Ecdysozoa</taxon>
        <taxon>Nematoda</taxon>
        <taxon>Chromadorea</taxon>
        <taxon>Rhabditida</taxon>
        <taxon>Rhabditina</taxon>
        <taxon>Rhabditomorpha</taxon>
        <taxon>Strongyloidea</taxon>
        <taxon>Strongylidae</taxon>
        <taxon>Cylicocyclus</taxon>
    </lineage>
</organism>
<keyword evidence="2" id="KW-0238">DNA-binding</keyword>
<dbReference type="GO" id="GO:0003677">
    <property type="term" value="F:DNA binding"/>
    <property type="evidence" value="ECO:0007669"/>
    <property type="project" value="UniProtKB-KW"/>
</dbReference>
<evidence type="ECO:0000313" key="4">
    <source>
        <dbReference type="EMBL" id="CAJ0600460.1"/>
    </source>
</evidence>